<dbReference type="Proteomes" id="UP000037939">
    <property type="component" value="Unassembled WGS sequence"/>
</dbReference>
<name>A0A0N0XKI7_9NEIS</name>
<sequence length="154" mass="16948">MFFVNFGNHRLLEASTFLLASLFASKDVYAEPVPIAFARDVVVMGYIETATFGEYDSLLTGWHQAGLVSFARNRVSFADCRKASGVLEEFDDLNSQWKTVSLWSATGLTVADGVAIRICLLGELARAKATSANKEPPSVNDYKRFLEEAGLPPY</sequence>
<dbReference type="AlphaFoldDB" id="A0A0N0XKI7"/>
<accession>A0A0N0XKI7</accession>
<evidence type="ECO:0000313" key="1">
    <source>
        <dbReference type="EMBL" id="KPC52295.1"/>
    </source>
</evidence>
<organism evidence="1 2">
    <name type="scientific">Amantichitinum ursilacus</name>
    <dbReference type="NCBI Taxonomy" id="857265"/>
    <lineage>
        <taxon>Bacteria</taxon>
        <taxon>Pseudomonadati</taxon>
        <taxon>Pseudomonadota</taxon>
        <taxon>Betaproteobacteria</taxon>
        <taxon>Neisseriales</taxon>
        <taxon>Chitinibacteraceae</taxon>
        <taxon>Amantichitinum</taxon>
    </lineage>
</organism>
<dbReference type="EMBL" id="LAQT01000010">
    <property type="protein sequence ID" value="KPC52295.1"/>
    <property type="molecule type" value="Genomic_DNA"/>
</dbReference>
<gene>
    <name evidence="1" type="ORF">WG78_14590</name>
</gene>
<reference evidence="1 2" key="1">
    <citation type="submission" date="2015-07" db="EMBL/GenBank/DDBJ databases">
        <title>Draft genome sequence of the Amantichitinum ursilacus IGB-41, a new chitin-degrading bacterium.</title>
        <authorList>
            <person name="Kirstahler P."/>
            <person name="Guenther M."/>
            <person name="Grumaz C."/>
            <person name="Rupp S."/>
            <person name="Zibek S."/>
            <person name="Sohn K."/>
        </authorList>
    </citation>
    <scope>NUCLEOTIDE SEQUENCE [LARGE SCALE GENOMIC DNA]</scope>
    <source>
        <strain evidence="1 2">IGB-41</strain>
    </source>
</reference>
<keyword evidence="2" id="KW-1185">Reference proteome</keyword>
<evidence type="ECO:0000313" key="2">
    <source>
        <dbReference type="Proteomes" id="UP000037939"/>
    </source>
</evidence>
<comment type="caution">
    <text evidence="1">The sequence shown here is derived from an EMBL/GenBank/DDBJ whole genome shotgun (WGS) entry which is preliminary data.</text>
</comment>
<protein>
    <submittedName>
        <fullName evidence="1">Uncharacterized protein</fullName>
    </submittedName>
</protein>
<proteinExistence type="predicted"/>